<feature type="region of interest" description="Disordered" evidence="2">
    <location>
        <begin position="1"/>
        <end position="23"/>
    </location>
</feature>
<dbReference type="InterPro" id="IPR012337">
    <property type="entry name" value="RNaseH-like_sf"/>
</dbReference>
<dbReference type="InterPro" id="IPR052958">
    <property type="entry name" value="IFN-induced_PKR_regulator"/>
</dbReference>
<evidence type="ECO:0000259" key="4">
    <source>
        <dbReference type="Pfam" id="PF14291"/>
    </source>
</evidence>
<evidence type="ECO:0000256" key="1">
    <source>
        <dbReference type="SAM" id="Coils"/>
    </source>
</evidence>
<dbReference type="GO" id="GO:0046983">
    <property type="term" value="F:protein dimerization activity"/>
    <property type="evidence" value="ECO:0007669"/>
    <property type="project" value="InterPro"/>
</dbReference>
<dbReference type="PANTHER" id="PTHR46289">
    <property type="entry name" value="52 KDA REPRESSOR OF THE INHIBITOR OF THE PROTEIN KINASE-LIKE PROTEIN-RELATED"/>
    <property type="match status" value="1"/>
</dbReference>
<evidence type="ECO:0000259" key="3">
    <source>
        <dbReference type="Pfam" id="PF05699"/>
    </source>
</evidence>
<dbReference type="OrthoDB" id="6628121at2759"/>
<evidence type="ECO:0000313" key="6">
    <source>
        <dbReference type="Proteomes" id="UP000007819"/>
    </source>
</evidence>
<dbReference type="AlphaFoldDB" id="A0A8R2NRE5"/>
<keyword evidence="1" id="KW-0175">Coiled coil</keyword>
<dbReference type="PANTHER" id="PTHR46289:SF14">
    <property type="entry name" value="DUF4371 DOMAIN-CONTAINING PROTEIN"/>
    <property type="match status" value="1"/>
</dbReference>
<evidence type="ECO:0008006" key="7">
    <source>
        <dbReference type="Google" id="ProtNLM"/>
    </source>
</evidence>
<dbReference type="Pfam" id="PF05699">
    <property type="entry name" value="Dimer_Tnp_hAT"/>
    <property type="match status" value="1"/>
</dbReference>
<feature type="coiled-coil region" evidence="1">
    <location>
        <begin position="609"/>
        <end position="636"/>
    </location>
</feature>
<evidence type="ECO:0000313" key="5">
    <source>
        <dbReference type="EnsemblMetazoa" id="XP_029346337.1"/>
    </source>
</evidence>
<name>A0A8R2NRE5_ACYPI</name>
<proteinExistence type="predicted"/>
<dbReference type="EnsemblMetazoa" id="XM_029490477.1">
    <property type="protein sequence ID" value="XP_029346337.1"/>
    <property type="gene ID" value="LOC103307736"/>
</dbReference>
<dbReference type="RefSeq" id="XP_029346337.1">
    <property type="nucleotide sequence ID" value="XM_029490477.1"/>
</dbReference>
<sequence>MNKQSSLSSWLSKKNHPSTATSIDAIVKDDNSITYIPSPKKRKVDLSDQKVFNILSPTENSSYEDQPLEVFEFSDDIGNFLKPTHPSDHIKSRILEKLNIPEDNFVYPFSVHTKKSKEEKRFLKRSHFEKYKWLVYSTSKNGLFCKFCVFFSNKGGKDNNVELKKLVNEPLKKYAKLLGKDGDLEKHSLNLYHLNALTSATDFLNRYKNPQKEIINIVNTSRMKQVIENKERLKPIIESIIFLGRQNIAFRGHNDSGNLFGENADKEIEKSNSPVTNSGNFRALLKYRILSGDTILEKHLKSKTSKATYISPKIQNDIIECCKNFITEKIINEVNESKFYSIIFDETTDISHISQMSLVLRYVHNNIVKENFVAFIDCHSYWYSKNTSNSIEESELNEDDNITKNDTLEPKLTGDILGEIVIKILQHLNLNPLNCIGIGTDGCSVMTSNLKGAVQKIQSYALNAFHCPCSNHALNLSISRSSSIQAIRNGIGLMKEVVAFFNLSSKRNYVLKTILNGKQRLKSLCETRWVDRHDSVLIFKSSLNYIVEALTKISDWNEQDSSSKAKTLLTAVCSCEFIISLHSLSSLLCVTASASKLLQSANSDISQAADIITDILSNLENKRKNCNEEFKSLFRHAEIQMTELDIELKKPRIASKQISRSNYQTTSIENYYKLSIYIPLLDNIITDLKSRFLNEKYHAISKLPLLLPRFIIKSDTNNTDILLKVIKEHFTFEDSNIIDALELKTELQLWKSSWIRKKNEGECIDCDAIKCISDCSEIIFPNIKKLLGIMACLPISVASAERSFSTLRRLKTWLRSKMGQDRLCGLALLHIYQEINIPVDEIIERFSRMKNRKIDFVL</sequence>
<organism evidence="5 6">
    <name type="scientific">Acyrthosiphon pisum</name>
    <name type="common">Pea aphid</name>
    <dbReference type="NCBI Taxonomy" id="7029"/>
    <lineage>
        <taxon>Eukaryota</taxon>
        <taxon>Metazoa</taxon>
        <taxon>Ecdysozoa</taxon>
        <taxon>Arthropoda</taxon>
        <taxon>Hexapoda</taxon>
        <taxon>Insecta</taxon>
        <taxon>Pterygota</taxon>
        <taxon>Neoptera</taxon>
        <taxon>Paraneoptera</taxon>
        <taxon>Hemiptera</taxon>
        <taxon>Sternorrhyncha</taxon>
        <taxon>Aphidomorpha</taxon>
        <taxon>Aphidoidea</taxon>
        <taxon>Aphididae</taxon>
        <taxon>Macrosiphini</taxon>
        <taxon>Acyrthosiphon</taxon>
    </lineage>
</organism>
<reference evidence="6" key="1">
    <citation type="submission" date="2010-06" db="EMBL/GenBank/DDBJ databases">
        <authorList>
            <person name="Jiang H."/>
            <person name="Abraham K."/>
            <person name="Ali S."/>
            <person name="Alsbrooks S.L."/>
            <person name="Anim B.N."/>
            <person name="Anosike U.S."/>
            <person name="Attaway T."/>
            <person name="Bandaranaike D.P."/>
            <person name="Battles P.K."/>
            <person name="Bell S.N."/>
            <person name="Bell A.V."/>
            <person name="Beltran B."/>
            <person name="Bickham C."/>
            <person name="Bustamante Y."/>
            <person name="Caleb T."/>
            <person name="Canada A."/>
            <person name="Cardenas V."/>
            <person name="Carter K."/>
            <person name="Chacko J."/>
            <person name="Chandrabose M.N."/>
            <person name="Chavez D."/>
            <person name="Chavez A."/>
            <person name="Chen L."/>
            <person name="Chu H.-S."/>
            <person name="Claassen K.J."/>
            <person name="Cockrell R."/>
            <person name="Collins M."/>
            <person name="Cooper J.A."/>
            <person name="Cree A."/>
            <person name="Curry S.M."/>
            <person name="Da Y."/>
            <person name="Dao M.D."/>
            <person name="Das B."/>
            <person name="Davila M.-L."/>
            <person name="Davy-Carroll L."/>
            <person name="Denson S."/>
            <person name="Dinh H."/>
            <person name="Ebong V.E."/>
            <person name="Edwards J.R."/>
            <person name="Egan A."/>
            <person name="El-Daye J."/>
            <person name="Escobedo L."/>
            <person name="Fernandez S."/>
            <person name="Fernando P.R."/>
            <person name="Flagg N."/>
            <person name="Forbes L.D."/>
            <person name="Fowler R.G."/>
            <person name="Fu Q."/>
            <person name="Gabisi R.A."/>
            <person name="Ganer J."/>
            <person name="Garbino Pronczuk A."/>
            <person name="Garcia R.M."/>
            <person name="Garner T."/>
            <person name="Garrett T.E."/>
            <person name="Gonzalez D.A."/>
            <person name="Hamid H."/>
            <person name="Hawkins E.S."/>
            <person name="Hirani K."/>
            <person name="Hogues M.E."/>
            <person name="Hollins B."/>
            <person name="Hsiao C.-H."/>
            <person name="Jabil R."/>
            <person name="James M.L."/>
            <person name="Jhangiani S.N."/>
            <person name="Johnson B."/>
            <person name="Johnson Q."/>
            <person name="Joshi V."/>
            <person name="Kalu J.B."/>
            <person name="Kam C."/>
            <person name="Kashfia A."/>
            <person name="Keebler J."/>
            <person name="Kisamo H."/>
            <person name="Kovar C.L."/>
            <person name="Lago L.A."/>
            <person name="Lai C.-Y."/>
            <person name="Laidlaw J."/>
            <person name="Lara F."/>
            <person name="Le T.-K."/>
            <person name="Lee S.L."/>
            <person name="Legall F.H."/>
            <person name="Lemon S.J."/>
            <person name="Lewis L.R."/>
            <person name="Li B."/>
            <person name="Liu Y."/>
            <person name="Liu Y.-S."/>
            <person name="Lopez J."/>
            <person name="Lozado R.J."/>
            <person name="Lu J."/>
            <person name="Madu R.C."/>
            <person name="Maheshwari M."/>
            <person name="Maheshwari R."/>
            <person name="Malloy K."/>
            <person name="Martinez E."/>
            <person name="Mathew T."/>
            <person name="Mercado I.C."/>
            <person name="Mercado C."/>
            <person name="Meyer B."/>
            <person name="Montgomery K."/>
            <person name="Morgan M.B."/>
            <person name="Munidasa M."/>
            <person name="Nazareth L.V."/>
            <person name="Nelson J."/>
            <person name="Ng B.M."/>
            <person name="Nguyen N.B."/>
            <person name="Nguyen P.Q."/>
            <person name="Nguyen T."/>
            <person name="Obregon M."/>
            <person name="Okwuonu G.O."/>
            <person name="Onwere C.G."/>
            <person name="Orozco G."/>
            <person name="Parra A."/>
            <person name="Patel S."/>
            <person name="Patil S."/>
            <person name="Perez A."/>
            <person name="Perez Y."/>
            <person name="Pham C."/>
            <person name="Primus E.L."/>
            <person name="Pu L.-L."/>
            <person name="Puazo M."/>
            <person name="Qin X."/>
            <person name="Quiroz J.B."/>
            <person name="Reese J."/>
            <person name="Richards S."/>
            <person name="Rives C.M."/>
            <person name="Robberts R."/>
            <person name="Ruiz S.J."/>
            <person name="Ruiz M.J."/>
            <person name="Santibanez J."/>
            <person name="Schneider B.W."/>
            <person name="Sisson I."/>
            <person name="Smith M."/>
            <person name="Sodergren E."/>
            <person name="Song X.-Z."/>
            <person name="Song B.B."/>
            <person name="Summersgill H."/>
            <person name="Thelus R."/>
            <person name="Thornton R.D."/>
            <person name="Trejos Z.Y."/>
            <person name="Usmani K."/>
            <person name="Vattathil S."/>
            <person name="Villasana D."/>
            <person name="Walker D.L."/>
            <person name="Wang S."/>
            <person name="Wang K."/>
            <person name="White C.S."/>
            <person name="Williams A.C."/>
            <person name="Williamson J."/>
            <person name="Wilson K."/>
            <person name="Woghiren I.O."/>
            <person name="Woodworth J.R."/>
            <person name="Worley K.C."/>
            <person name="Wright R.A."/>
            <person name="Wu W."/>
            <person name="Young L."/>
            <person name="Zhang L."/>
            <person name="Zhang J."/>
            <person name="Zhu Y."/>
            <person name="Muzny D.M."/>
            <person name="Weinstock G."/>
            <person name="Gibbs R.A."/>
        </authorList>
    </citation>
    <scope>NUCLEOTIDE SEQUENCE [LARGE SCALE GENOMIC DNA]</scope>
    <source>
        <strain evidence="6">LSR1</strain>
    </source>
</reference>
<dbReference type="Pfam" id="PF14291">
    <property type="entry name" value="DUF4371"/>
    <property type="match status" value="1"/>
</dbReference>
<accession>A0A8R2NRE5</accession>
<dbReference type="SUPFAM" id="SSF53098">
    <property type="entry name" value="Ribonuclease H-like"/>
    <property type="match status" value="1"/>
</dbReference>
<dbReference type="GeneID" id="103307736"/>
<dbReference type="KEGG" id="api:103307736"/>
<keyword evidence="6" id="KW-1185">Reference proteome</keyword>
<dbReference type="Proteomes" id="UP000007819">
    <property type="component" value="Chromosome A2"/>
</dbReference>
<protein>
    <recommendedName>
        <fullName evidence="7">Repressor of the inhibitor of the protein kinase</fullName>
    </recommendedName>
</protein>
<feature type="domain" description="DUF4371" evidence="4">
    <location>
        <begin position="271"/>
        <end position="378"/>
    </location>
</feature>
<feature type="domain" description="HAT C-terminal dimerisation" evidence="3">
    <location>
        <begin position="779"/>
        <end position="834"/>
    </location>
</feature>
<evidence type="ECO:0000256" key="2">
    <source>
        <dbReference type="SAM" id="MobiDB-lite"/>
    </source>
</evidence>
<dbReference type="InterPro" id="IPR008906">
    <property type="entry name" value="HATC_C_dom"/>
</dbReference>
<reference evidence="5" key="2">
    <citation type="submission" date="2022-06" db="UniProtKB">
        <authorList>
            <consortium name="EnsemblMetazoa"/>
        </authorList>
    </citation>
    <scope>IDENTIFICATION</scope>
</reference>
<dbReference type="InterPro" id="IPR025398">
    <property type="entry name" value="DUF4371"/>
</dbReference>
<feature type="compositionally biased region" description="Low complexity" evidence="2">
    <location>
        <begin position="1"/>
        <end position="12"/>
    </location>
</feature>